<gene>
    <name evidence="3" type="ORF">DET52_101514</name>
</gene>
<dbReference type="EMBL" id="SNWI01000001">
    <property type="protein sequence ID" value="TDO05158.1"/>
    <property type="molecule type" value="Genomic_DNA"/>
</dbReference>
<dbReference type="OrthoDB" id="9810174at2"/>
<organism evidence="3 4">
    <name type="scientific">Sunxiuqinia elliptica</name>
    <dbReference type="NCBI Taxonomy" id="655355"/>
    <lineage>
        <taxon>Bacteria</taxon>
        <taxon>Pseudomonadati</taxon>
        <taxon>Bacteroidota</taxon>
        <taxon>Bacteroidia</taxon>
        <taxon>Marinilabiliales</taxon>
        <taxon>Prolixibacteraceae</taxon>
        <taxon>Sunxiuqinia</taxon>
    </lineage>
</organism>
<evidence type="ECO:0000259" key="2">
    <source>
        <dbReference type="Pfam" id="PF07484"/>
    </source>
</evidence>
<evidence type="ECO:0000313" key="3">
    <source>
        <dbReference type="EMBL" id="TDO05158.1"/>
    </source>
</evidence>
<feature type="compositionally biased region" description="Polar residues" evidence="1">
    <location>
        <begin position="107"/>
        <end position="116"/>
    </location>
</feature>
<evidence type="ECO:0000256" key="1">
    <source>
        <dbReference type="SAM" id="MobiDB-lite"/>
    </source>
</evidence>
<feature type="region of interest" description="Disordered" evidence="1">
    <location>
        <begin position="102"/>
        <end position="144"/>
    </location>
</feature>
<feature type="domain" description="Phage tail collar" evidence="2">
    <location>
        <begin position="8"/>
        <end position="63"/>
    </location>
</feature>
<feature type="compositionally biased region" description="Polar residues" evidence="1">
    <location>
        <begin position="123"/>
        <end position="132"/>
    </location>
</feature>
<protein>
    <submittedName>
        <fullName evidence="3">Microcystin-dependent protein</fullName>
    </submittedName>
</protein>
<dbReference type="Proteomes" id="UP000294848">
    <property type="component" value="Unassembled WGS sequence"/>
</dbReference>
<dbReference type="SUPFAM" id="SSF88874">
    <property type="entry name" value="Receptor-binding domain of short tail fibre protein gp12"/>
    <property type="match status" value="1"/>
</dbReference>
<proteinExistence type="predicted"/>
<sequence length="168" mass="17976">MSEPFLAEIRIVGFNFAPRGWAFCDGQILPINQNQALYSLLGTTYGGDGQTSFALPDLRGRAPVHPNNSTIQPGTKLGAETHTLTANELPAHTHKLMIAETEGTKEAGSSPSLSQSKNEKRYTTAQPQSTMHPNGVAQTGGGQAHDNMQPSLVVNYCIALQGLFPSRS</sequence>
<comment type="caution">
    <text evidence="3">The sequence shown here is derived from an EMBL/GenBank/DDBJ whole genome shotgun (WGS) entry which is preliminary data.</text>
</comment>
<dbReference type="Gene3D" id="3.90.1340.10">
    <property type="entry name" value="Phage tail collar domain"/>
    <property type="match status" value="1"/>
</dbReference>
<dbReference type="InterPro" id="IPR037053">
    <property type="entry name" value="Phage_tail_collar_dom_sf"/>
</dbReference>
<dbReference type="InterPro" id="IPR011083">
    <property type="entry name" value="Phage_tail_collar_dom"/>
</dbReference>
<reference evidence="3 4" key="1">
    <citation type="submission" date="2019-03" db="EMBL/GenBank/DDBJ databases">
        <title>Freshwater and sediment microbial communities from various areas in North America, analyzing microbe dynamics in response to fracking.</title>
        <authorList>
            <person name="Lamendella R."/>
        </authorList>
    </citation>
    <scope>NUCLEOTIDE SEQUENCE [LARGE SCALE GENOMIC DNA]</scope>
    <source>
        <strain evidence="3 4">114D</strain>
    </source>
</reference>
<accession>A0A4R6HB32</accession>
<dbReference type="RefSeq" id="WP_133463268.1">
    <property type="nucleotide sequence ID" value="NZ_SNWI01000001.1"/>
</dbReference>
<dbReference type="AlphaFoldDB" id="A0A4R6HB32"/>
<dbReference type="Pfam" id="PF07484">
    <property type="entry name" value="Collar"/>
    <property type="match status" value="1"/>
</dbReference>
<name>A0A4R6HB32_9BACT</name>
<evidence type="ECO:0000313" key="4">
    <source>
        <dbReference type="Proteomes" id="UP000294848"/>
    </source>
</evidence>